<protein>
    <submittedName>
        <fullName evidence="1">Uncharacterized protein</fullName>
    </submittedName>
</protein>
<keyword evidence="2" id="KW-1185">Reference proteome</keyword>
<gene>
    <name evidence="1" type="ORF">MILVUS5_LOCUS27178</name>
</gene>
<evidence type="ECO:0000313" key="1">
    <source>
        <dbReference type="EMBL" id="CAJ2661477.1"/>
    </source>
</evidence>
<dbReference type="EMBL" id="CASHSV030000311">
    <property type="protein sequence ID" value="CAJ2661477.1"/>
    <property type="molecule type" value="Genomic_DNA"/>
</dbReference>
<name>A0ACB0KWE2_TRIPR</name>
<evidence type="ECO:0000313" key="2">
    <source>
        <dbReference type="Proteomes" id="UP001177021"/>
    </source>
</evidence>
<sequence length="186" mass="20022">MSHEEDHANAMMANAAAAGGGGVRRGGNGQPGPMQQGKTRHKKNPAYKSPGSGTGAGAGSLDFLRNNPQFQALRTMVQSNPEILQPVLQELGKQNPGLLRLIDENHSEFLQLINEPMDGSDGDNFDQPEQDLPHAINVTPAEQEAIARLEAMGFDRASVIEAFLACDRDEQLAANYLLENAGDFED</sequence>
<comment type="caution">
    <text evidence="1">The sequence shown here is derived from an EMBL/GenBank/DDBJ whole genome shotgun (WGS) entry which is preliminary data.</text>
</comment>
<accession>A0ACB0KWE2</accession>
<organism evidence="1 2">
    <name type="scientific">Trifolium pratense</name>
    <name type="common">Red clover</name>
    <dbReference type="NCBI Taxonomy" id="57577"/>
    <lineage>
        <taxon>Eukaryota</taxon>
        <taxon>Viridiplantae</taxon>
        <taxon>Streptophyta</taxon>
        <taxon>Embryophyta</taxon>
        <taxon>Tracheophyta</taxon>
        <taxon>Spermatophyta</taxon>
        <taxon>Magnoliopsida</taxon>
        <taxon>eudicotyledons</taxon>
        <taxon>Gunneridae</taxon>
        <taxon>Pentapetalae</taxon>
        <taxon>rosids</taxon>
        <taxon>fabids</taxon>
        <taxon>Fabales</taxon>
        <taxon>Fabaceae</taxon>
        <taxon>Papilionoideae</taxon>
        <taxon>50 kb inversion clade</taxon>
        <taxon>NPAAA clade</taxon>
        <taxon>Hologalegina</taxon>
        <taxon>IRL clade</taxon>
        <taxon>Trifolieae</taxon>
        <taxon>Trifolium</taxon>
    </lineage>
</organism>
<dbReference type="Proteomes" id="UP001177021">
    <property type="component" value="Unassembled WGS sequence"/>
</dbReference>
<proteinExistence type="predicted"/>
<reference evidence="1" key="1">
    <citation type="submission" date="2023-10" db="EMBL/GenBank/DDBJ databases">
        <authorList>
            <person name="Rodriguez Cubillos JULIANA M."/>
            <person name="De Vega J."/>
        </authorList>
    </citation>
    <scope>NUCLEOTIDE SEQUENCE</scope>
</reference>